<gene>
    <name evidence="1" type="ORF">MOQ58_22470</name>
</gene>
<dbReference type="Proteomes" id="UP001243713">
    <property type="component" value="Chromosome"/>
</dbReference>
<keyword evidence="2" id="KW-1185">Reference proteome</keyword>
<evidence type="ECO:0000313" key="2">
    <source>
        <dbReference type="Proteomes" id="UP001243713"/>
    </source>
</evidence>
<dbReference type="EMBL" id="CP093428">
    <property type="protein sequence ID" value="WGK89271.1"/>
    <property type="molecule type" value="Genomic_DNA"/>
</dbReference>
<dbReference type="InterPro" id="IPR037914">
    <property type="entry name" value="SpoVT-AbrB_sf"/>
</dbReference>
<dbReference type="RefSeq" id="WP_280161980.1">
    <property type="nucleotide sequence ID" value="NZ_CP093428.1"/>
</dbReference>
<reference evidence="1 2" key="1">
    <citation type="submission" date="2022-03" db="EMBL/GenBank/DDBJ databases">
        <title>Plant growth promoting endophytes with ACC deaminase activity.</title>
        <authorList>
            <person name="Charles T."/>
            <person name="Van Dyk A."/>
            <person name="Cheng J."/>
            <person name="Heil J."/>
        </authorList>
    </citation>
    <scope>NUCLEOTIDE SEQUENCE [LARGE SCALE GENOMIC DNA]</scope>
    <source>
        <strain evidence="1 2">8R6</strain>
    </source>
</reference>
<organism evidence="1 2">
    <name type="scientific">Pseudomonas migulae</name>
    <dbReference type="NCBI Taxonomy" id="78543"/>
    <lineage>
        <taxon>Bacteria</taxon>
        <taxon>Pseudomonadati</taxon>
        <taxon>Pseudomonadota</taxon>
        <taxon>Gammaproteobacteria</taxon>
        <taxon>Pseudomonadales</taxon>
        <taxon>Pseudomonadaceae</taxon>
        <taxon>Pseudomonas</taxon>
    </lineage>
</organism>
<evidence type="ECO:0008006" key="3">
    <source>
        <dbReference type="Google" id="ProtNLM"/>
    </source>
</evidence>
<dbReference type="SUPFAM" id="SSF89447">
    <property type="entry name" value="AbrB/MazE/MraZ-like"/>
    <property type="match status" value="1"/>
</dbReference>
<name>A0ABY8MQ36_9PSED</name>
<sequence>MHSWLADSASIDFEPEDIPMNTLVLRRFKGALTLTLPNEFVAQNCLTEGSVVECSMVNPDILVVRPVRKKLTLEQLLADTPEDSRVKGWESLG</sequence>
<dbReference type="Gene3D" id="2.10.260.10">
    <property type="match status" value="1"/>
</dbReference>
<evidence type="ECO:0000313" key="1">
    <source>
        <dbReference type="EMBL" id="WGK89271.1"/>
    </source>
</evidence>
<accession>A0ABY8MQ36</accession>
<protein>
    <recommendedName>
        <fullName evidence="3">AbrB/MazE/SpoVT family DNA-binding domain-containing protein</fullName>
    </recommendedName>
</protein>
<proteinExistence type="predicted"/>